<accession>A0A9P4W4V4</accession>
<dbReference type="AlphaFoldDB" id="A0A9P4W4V4"/>
<protein>
    <recommendedName>
        <fullName evidence="4">DUF1304 domain-containing protein</fullName>
    </recommendedName>
</protein>
<evidence type="ECO:0000313" key="2">
    <source>
        <dbReference type="EMBL" id="KAF2996245.1"/>
    </source>
</evidence>
<evidence type="ECO:0000256" key="1">
    <source>
        <dbReference type="SAM" id="Phobius"/>
    </source>
</evidence>
<keyword evidence="1" id="KW-1133">Transmembrane helix</keyword>
<dbReference type="EMBL" id="SWKU01000028">
    <property type="protein sequence ID" value="KAF2996245.1"/>
    <property type="molecule type" value="Genomic_DNA"/>
</dbReference>
<feature type="transmembrane region" description="Helical" evidence="1">
    <location>
        <begin position="75"/>
        <end position="95"/>
    </location>
</feature>
<dbReference type="PANTHER" id="PTHR38446:SF1">
    <property type="entry name" value="BLL0914 PROTEIN"/>
    <property type="match status" value="1"/>
</dbReference>
<organism evidence="2 3">
    <name type="scientific">Curvularia kusanoi</name>
    <name type="common">Cochliobolus kusanoi</name>
    <dbReference type="NCBI Taxonomy" id="90978"/>
    <lineage>
        <taxon>Eukaryota</taxon>
        <taxon>Fungi</taxon>
        <taxon>Dikarya</taxon>
        <taxon>Ascomycota</taxon>
        <taxon>Pezizomycotina</taxon>
        <taxon>Dothideomycetes</taxon>
        <taxon>Pleosporomycetidae</taxon>
        <taxon>Pleosporales</taxon>
        <taxon>Pleosporineae</taxon>
        <taxon>Pleosporaceae</taxon>
        <taxon>Curvularia</taxon>
    </lineage>
</organism>
<name>A0A9P4W4V4_CURKU</name>
<reference evidence="2" key="1">
    <citation type="submission" date="2019-04" db="EMBL/GenBank/DDBJ databases">
        <title>Sequencing of skin fungus with MAO and IRED activity.</title>
        <authorList>
            <person name="Marsaioli A.J."/>
            <person name="Bonatto J.M.C."/>
            <person name="Reis Junior O."/>
        </authorList>
    </citation>
    <scope>NUCLEOTIDE SEQUENCE</scope>
    <source>
        <strain evidence="2">30M1</strain>
    </source>
</reference>
<evidence type="ECO:0008006" key="4">
    <source>
        <dbReference type="Google" id="ProtNLM"/>
    </source>
</evidence>
<evidence type="ECO:0000313" key="3">
    <source>
        <dbReference type="Proteomes" id="UP000801428"/>
    </source>
</evidence>
<comment type="caution">
    <text evidence="2">The sequence shown here is derived from an EMBL/GenBank/DDBJ whole genome shotgun (WGS) entry which is preliminary data.</text>
</comment>
<dbReference type="PANTHER" id="PTHR38446">
    <property type="entry name" value="BLL0914 PROTEIN"/>
    <property type="match status" value="1"/>
</dbReference>
<feature type="transmembrane region" description="Helical" evidence="1">
    <location>
        <begin position="102"/>
        <end position="119"/>
    </location>
</feature>
<dbReference type="Proteomes" id="UP000801428">
    <property type="component" value="Unassembled WGS sequence"/>
</dbReference>
<dbReference type="InterPro" id="IPR009732">
    <property type="entry name" value="DUF1304"/>
</dbReference>
<keyword evidence="1" id="KW-0812">Transmembrane</keyword>
<dbReference type="OrthoDB" id="2147008at2759"/>
<dbReference type="Pfam" id="PF06993">
    <property type="entry name" value="DUF1304"/>
    <property type="match status" value="1"/>
</dbReference>
<sequence length="120" mass="12733">MSVIASVAVFLLAALHVYIMALEMFFWTKPPGLRAFALEKGFALQTKSMAANQGLYNGFLAAGLVWSLLHPDAEFATQIARFFAGCVLVAGVYGGVTANRKIFFVQALPGAVCLAAVGFA</sequence>
<keyword evidence="1" id="KW-0472">Membrane</keyword>
<proteinExistence type="predicted"/>
<gene>
    <name evidence="2" type="ORF">E8E13_003737</name>
</gene>
<feature type="transmembrane region" description="Helical" evidence="1">
    <location>
        <begin position="6"/>
        <end position="28"/>
    </location>
</feature>
<keyword evidence="3" id="KW-1185">Reference proteome</keyword>